<evidence type="ECO:0000256" key="2">
    <source>
        <dbReference type="SAM" id="Phobius"/>
    </source>
</evidence>
<organism evidence="3 4">
    <name type="scientific">Saccharopolyspora halophila</name>
    <dbReference type="NCBI Taxonomy" id="405551"/>
    <lineage>
        <taxon>Bacteria</taxon>
        <taxon>Bacillati</taxon>
        <taxon>Actinomycetota</taxon>
        <taxon>Actinomycetes</taxon>
        <taxon>Pseudonocardiales</taxon>
        <taxon>Pseudonocardiaceae</taxon>
        <taxon>Saccharopolyspora</taxon>
    </lineage>
</organism>
<comment type="caution">
    <text evidence="3">The sequence shown here is derived from an EMBL/GenBank/DDBJ whole genome shotgun (WGS) entry which is preliminary data.</text>
</comment>
<keyword evidence="4" id="KW-1185">Reference proteome</keyword>
<evidence type="ECO:0000313" key="4">
    <source>
        <dbReference type="Proteomes" id="UP001501218"/>
    </source>
</evidence>
<keyword evidence="2" id="KW-0812">Transmembrane</keyword>
<proteinExistence type="predicted"/>
<keyword evidence="2" id="KW-1133">Transmembrane helix</keyword>
<feature type="transmembrane region" description="Helical" evidence="2">
    <location>
        <begin position="224"/>
        <end position="245"/>
    </location>
</feature>
<evidence type="ECO:0000313" key="3">
    <source>
        <dbReference type="EMBL" id="GAA2353676.1"/>
    </source>
</evidence>
<dbReference type="Proteomes" id="UP001501218">
    <property type="component" value="Unassembled WGS sequence"/>
</dbReference>
<dbReference type="EMBL" id="BAAARA010000010">
    <property type="protein sequence ID" value="GAA2353676.1"/>
    <property type="molecule type" value="Genomic_DNA"/>
</dbReference>
<keyword evidence="2" id="KW-0472">Membrane</keyword>
<feature type="region of interest" description="Disordered" evidence="1">
    <location>
        <begin position="1"/>
        <end position="22"/>
    </location>
</feature>
<reference evidence="3 4" key="1">
    <citation type="journal article" date="2019" name="Int. J. Syst. Evol. Microbiol.">
        <title>The Global Catalogue of Microorganisms (GCM) 10K type strain sequencing project: providing services to taxonomists for standard genome sequencing and annotation.</title>
        <authorList>
            <consortium name="The Broad Institute Genomics Platform"/>
            <consortium name="The Broad Institute Genome Sequencing Center for Infectious Disease"/>
            <person name="Wu L."/>
            <person name="Ma J."/>
        </authorList>
    </citation>
    <scope>NUCLEOTIDE SEQUENCE [LARGE SCALE GENOMIC DNA]</scope>
    <source>
        <strain evidence="3 4">JCM 16221</strain>
    </source>
</reference>
<sequence length="277" mass="27616">MRACPARLADGAATGSSAGNPRARSAAGLIGWIAARVVDTAAIAGLQPRCRPEAGASGDQRSLPDPEALMSVPALSQFAVDFLVAWVAAMAITIDLVIVLAALTGRTADARRPVLLAVAATAVSRVVVAFTGIAGLSLVSVVFGLLVLLAGWHMLGGRGSTRAPGRIVDLAAAGAGAVLGAFAVSATGGAAPPVLSASLAALIGVPWLVRIIHRWAARVPDVRVGLAVVLAFLGARSVVAGLVGQSPAQDASVVALSLGTTAVVLALCAITAARIRR</sequence>
<name>A0ABN3GJX8_9PSEU</name>
<accession>A0ABN3GJX8</accession>
<feature type="transmembrane region" description="Helical" evidence="2">
    <location>
        <begin position="251"/>
        <end position="273"/>
    </location>
</feature>
<evidence type="ECO:0000256" key="1">
    <source>
        <dbReference type="SAM" id="MobiDB-lite"/>
    </source>
</evidence>
<feature type="transmembrane region" description="Helical" evidence="2">
    <location>
        <begin position="83"/>
        <end position="102"/>
    </location>
</feature>
<gene>
    <name evidence="3" type="ORF">GCM10009854_34620</name>
</gene>
<feature type="transmembrane region" description="Helical" evidence="2">
    <location>
        <begin position="194"/>
        <end position="212"/>
    </location>
</feature>
<protein>
    <submittedName>
        <fullName evidence="3">Uncharacterized protein</fullName>
    </submittedName>
</protein>